<dbReference type="InterPro" id="IPR029058">
    <property type="entry name" value="AB_hydrolase_fold"/>
</dbReference>
<protein>
    <submittedName>
        <fullName evidence="2">Alpha/beta hydrolase</fullName>
    </submittedName>
</protein>
<evidence type="ECO:0000313" key="3">
    <source>
        <dbReference type="Proteomes" id="UP001255416"/>
    </source>
</evidence>
<dbReference type="Gene3D" id="3.40.50.1820">
    <property type="entry name" value="alpha/beta hydrolase"/>
    <property type="match status" value="1"/>
</dbReference>
<dbReference type="RefSeq" id="WP_316782723.1">
    <property type="nucleotide sequence ID" value="NZ_JASMWN010000045.1"/>
</dbReference>
<feature type="domain" description="AB hydrolase-1" evidence="1">
    <location>
        <begin position="33"/>
        <end position="282"/>
    </location>
</feature>
<evidence type="ECO:0000259" key="1">
    <source>
        <dbReference type="Pfam" id="PF00561"/>
    </source>
</evidence>
<dbReference type="GO" id="GO:0016787">
    <property type="term" value="F:hydrolase activity"/>
    <property type="evidence" value="ECO:0007669"/>
    <property type="project" value="UniProtKB-KW"/>
</dbReference>
<comment type="caution">
    <text evidence="2">The sequence shown here is derived from an EMBL/GenBank/DDBJ whole genome shotgun (WGS) entry which is preliminary data.</text>
</comment>
<evidence type="ECO:0000313" key="2">
    <source>
        <dbReference type="EMBL" id="MDU9007087.1"/>
    </source>
</evidence>
<keyword evidence="3" id="KW-1185">Reference proteome</keyword>
<dbReference type="SUPFAM" id="SSF53474">
    <property type="entry name" value="alpha/beta-Hydrolases"/>
    <property type="match status" value="1"/>
</dbReference>
<gene>
    <name evidence="2" type="ORF">QO231_25025</name>
</gene>
<sequence length="296" mass="33537">MQAPDIKTDFRLMQLKNGRNLSFSEWGVPDGFPVFYFHGTPSCRLEAGYADKAARDLGFRLIATDRPGFGRSDFQENRTFKDWPQVILDLAEYLEINQFGVIGHSGAGPHLFACGAFIDPSRLKFVGALGPWGPVSSPEIMADLNRLDRVFANLARRVPWVMRIGFAPMGWAARYWPGLFFWLLKRSVPRPDQIVLEDPDVAARFRAMQAEAFRQGSRGATHEAYLAYSKWGFDISSVRVPTHIWLGADDIFVTNAMGHHMASTIPNVDFHWVEGAGHLNFDNWKDILMACRHHVR</sequence>
<dbReference type="Proteomes" id="UP001255416">
    <property type="component" value="Unassembled WGS sequence"/>
</dbReference>
<keyword evidence="2" id="KW-0378">Hydrolase</keyword>
<dbReference type="PANTHER" id="PTHR45763:SF46">
    <property type="entry name" value="AB HYDROLASE-1 DOMAIN-CONTAINING PROTEIN"/>
    <property type="match status" value="1"/>
</dbReference>
<accession>A0ABU3VLJ0</accession>
<organism evidence="2 3">
    <name type="scientific">Sedimentitalea todarodis</name>
    <dbReference type="NCBI Taxonomy" id="1631240"/>
    <lineage>
        <taxon>Bacteria</taxon>
        <taxon>Pseudomonadati</taxon>
        <taxon>Pseudomonadota</taxon>
        <taxon>Alphaproteobacteria</taxon>
        <taxon>Rhodobacterales</taxon>
        <taxon>Paracoccaceae</taxon>
        <taxon>Sedimentitalea</taxon>
    </lineage>
</organism>
<dbReference type="InterPro" id="IPR000073">
    <property type="entry name" value="AB_hydrolase_1"/>
</dbReference>
<dbReference type="Pfam" id="PF00561">
    <property type="entry name" value="Abhydrolase_1"/>
    <property type="match status" value="1"/>
</dbReference>
<dbReference type="PANTHER" id="PTHR45763">
    <property type="entry name" value="HYDROLASE, ALPHA/BETA FOLD FAMILY PROTEIN, EXPRESSED-RELATED"/>
    <property type="match status" value="1"/>
</dbReference>
<proteinExistence type="predicted"/>
<reference evidence="3" key="1">
    <citation type="submission" date="2023-05" db="EMBL/GenBank/DDBJ databases">
        <title>Sedimentitalea sp. nov. JM2-8.</title>
        <authorList>
            <person name="Huang J."/>
        </authorList>
    </citation>
    <scope>NUCLEOTIDE SEQUENCE [LARGE SCALE GENOMIC DNA]</scope>
    <source>
        <strain evidence="3">KHS03</strain>
    </source>
</reference>
<dbReference type="EMBL" id="JASMWN010000045">
    <property type="protein sequence ID" value="MDU9007087.1"/>
    <property type="molecule type" value="Genomic_DNA"/>
</dbReference>
<name>A0ABU3VLJ0_9RHOB</name>